<evidence type="ECO:0000256" key="6">
    <source>
        <dbReference type="ARBA" id="ARBA00022833"/>
    </source>
</evidence>
<gene>
    <name evidence="12" type="ORF">FBD94_04925</name>
</gene>
<keyword evidence="9" id="KW-0732">Signal</keyword>
<keyword evidence="4" id="KW-0479">Metal-binding</keyword>
<dbReference type="InterPro" id="IPR050626">
    <property type="entry name" value="Peptidase_M16"/>
</dbReference>
<evidence type="ECO:0000256" key="3">
    <source>
        <dbReference type="ARBA" id="ARBA00022670"/>
    </source>
</evidence>
<organism evidence="12 13">
    <name type="scientific">Pedobacter hiemivivus</name>
    <dbReference type="NCBI Taxonomy" id="2530454"/>
    <lineage>
        <taxon>Bacteria</taxon>
        <taxon>Pseudomonadati</taxon>
        <taxon>Bacteroidota</taxon>
        <taxon>Sphingobacteriia</taxon>
        <taxon>Sphingobacteriales</taxon>
        <taxon>Sphingobacteriaceae</taxon>
        <taxon>Pedobacter</taxon>
    </lineage>
</organism>
<feature type="domain" description="Peptidase M16 C-terminal" evidence="11">
    <location>
        <begin position="205"/>
        <end position="385"/>
    </location>
</feature>
<keyword evidence="7" id="KW-0482">Metalloprotease</keyword>
<keyword evidence="6" id="KW-0862">Zinc</keyword>
<evidence type="ECO:0000256" key="1">
    <source>
        <dbReference type="ARBA" id="ARBA00001947"/>
    </source>
</evidence>
<dbReference type="InterPro" id="IPR011765">
    <property type="entry name" value="Pept_M16_N"/>
</dbReference>
<keyword evidence="5" id="KW-0378">Hydrolase</keyword>
<evidence type="ECO:0000256" key="9">
    <source>
        <dbReference type="SAM" id="SignalP"/>
    </source>
</evidence>
<evidence type="ECO:0000256" key="7">
    <source>
        <dbReference type="ARBA" id="ARBA00023049"/>
    </source>
</evidence>
<reference evidence="12 13" key="1">
    <citation type="submission" date="2019-04" db="EMBL/GenBank/DDBJ databases">
        <title>Pedobacter sp. RP-1-16 sp. nov., isolated from Arctic soil.</title>
        <authorList>
            <person name="Dahal R.H."/>
            <person name="Kim D.-U."/>
        </authorList>
    </citation>
    <scope>NUCLEOTIDE SEQUENCE [LARGE SCALE GENOMIC DNA]</scope>
    <source>
        <strain evidence="12 13">RP-1-16</strain>
    </source>
</reference>
<dbReference type="PROSITE" id="PS00143">
    <property type="entry name" value="INSULINASE"/>
    <property type="match status" value="1"/>
</dbReference>
<evidence type="ECO:0000313" key="12">
    <source>
        <dbReference type="EMBL" id="TKC63694.1"/>
    </source>
</evidence>
<evidence type="ECO:0000256" key="4">
    <source>
        <dbReference type="ARBA" id="ARBA00022723"/>
    </source>
</evidence>
<evidence type="ECO:0000256" key="8">
    <source>
        <dbReference type="RuleBase" id="RU004447"/>
    </source>
</evidence>
<feature type="chain" id="PRO_5020641920" evidence="9">
    <location>
        <begin position="24"/>
        <end position="937"/>
    </location>
</feature>
<feature type="domain" description="Peptidase M16 N-terminal" evidence="10">
    <location>
        <begin position="47"/>
        <end position="164"/>
    </location>
</feature>
<accession>A0A4U1GIK2</accession>
<dbReference type="RefSeq" id="WP_136879332.1">
    <property type="nucleotide sequence ID" value="NZ_SWDX01000002.1"/>
</dbReference>
<comment type="cofactor">
    <cofactor evidence="1">
        <name>Zn(2+)</name>
        <dbReference type="ChEBI" id="CHEBI:29105"/>
    </cofactor>
</comment>
<dbReference type="SUPFAM" id="SSF63411">
    <property type="entry name" value="LuxS/MPP-like metallohydrolase"/>
    <property type="match status" value="4"/>
</dbReference>
<evidence type="ECO:0000256" key="2">
    <source>
        <dbReference type="ARBA" id="ARBA00007261"/>
    </source>
</evidence>
<evidence type="ECO:0000259" key="11">
    <source>
        <dbReference type="Pfam" id="PF05193"/>
    </source>
</evidence>
<feature type="signal peptide" evidence="9">
    <location>
        <begin position="1"/>
        <end position="23"/>
    </location>
</feature>
<comment type="caution">
    <text evidence="12">The sequence shown here is derived from an EMBL/GenBank/DDBJ whole genome shotgun (WGS) entry which is preliminary data.</text>
</comment>
<evidence type="ECO:0000256" key="5">
    <source>
        <dbReference type="ARBA" id="ARBA00022801"/>
    </source>
</evidence>
<dbReference type="PANTHER" id="PTHR43690">
    <property type="entry name" value="NARDILYSIN"/>
    <property type="match status" value="1"/>
</dbReference>
<name>A0A4U1GIK2_9SPHI</name>
<dbReference type="EMBL" id="SWDX01000002">
    <property type="protein sequence ID" value="TKC63694.1"/>
    <property type="molecule type" value="Genomic_DNA"/>
</dbReference>
<dbReference type="GO" id="GO:0046872">
    <property type="term" value="F:metal ion binding"/>
    <property type="evidence" value="ECO:0007669"/>
    <property type="project" value="UniProtKB-KW"/>
</dbReference>
<evidence type="ECO:0000259" key="10">
    <source>
        <dbReference type="Pfam" id="PF00675"/>
    </source>
</evidence>
<dbReference type="InterPro" id="IPR007863">
    <property type="entry name" value="Peptidase_M16_C"/>
</dbReference>
<feature type="domain" description="Peptidase M16 C-terminal" evidence="11">
    <location>
        <begin position="682"/>
        <end position="861"/>
    </location>
</feature>
<comment type="similarity">
    <text evidence="2 8">Belongs to the peptidase M16 family.</text>
</comment>
<dbReference type="Proteomes" id="UP000309594">
    <property type="component" value="Unassembled WGS sequence"/>
</dbReference>
<dbReference type="GO" id="GO:0006508">
    <property type="term" value="P:proteolysis"/>
    <property type="evidence" value="ECO:0007669"/>
    <property type="project" value="UniProtKB-KW"/>
</dbReference>
<dbReference type="PANTHER" id="PTHR43690:SF34">
    <property type="entry name" value="ZINC PROTEASE PQQL-LIKE"/>
    <property type="match status" value="1"/>
</dbReference>
<keyword evidence="3" id="KW-0645">Protease</keyword>
<evidence type="ECO:0000313" key="13">
    <source>
        <dbReference type="Proteomes" id="UP000309594"/>
    </source>
</evidence>
<dbReference type="InterPro" id="IPR001431">
    <property type="entry name" value="Pept_M16_Zn_BS"/>
</dbReference>
<dbReference type="AlphaFoldDB" id="A0A4U1GIK2"/>
<dbReference type="Pfam" id="PF00675">
    <property type="entry name" value="Peptidase_M16"/>
    <property type="match status" value="1"/>
</dbReference>
<dbReference type="Pfam" id="PF05193">
    <property type="entry name" value="Peptidase_M16_C"/>
    <property type="match status" value="2"/>
</dbReference>
<dbReference type="InterPro" id="IPR011249">
    <property type="entry name" value="Metalloenz_LuxS/M16"/>
</dbReference>
<dbReference type="GO" id="GO:0004222">
    <property type="term" value="F:metalloendopeptidase activity"/>
    <property type="evidence" value="ECO:0007669"/>
    <property type="project" value="InterPro"/>
</dbReference>
<sequence length="937" mass="105584">MNLKHVFAGFSTAILCLSMQLNAQNIPLDPAVRTGKLSNGFTYYIRHNEEPKNRVHLYLVSNVGSILEDEDQQGLAHFMEHMNFNGTKNFPKNELVDYLQKAGVRFGADLNAHTGTDETVYQLPIPSNDPLLLANGLKIMRDWAQEATLAPAEIEKERGIVLEEGRLAKGSKDRMAHQYYPMMLNGSRYVKRLPIGLEKILTSFKPATIKRFHQDWYRPDLQALIVVGDINVNSIEELIKKHFSNLKNPVNKRERIKYSIPLSGKMQFMAVTDPEMSGTTLQVLFKRKAPVLQTESDYLIHIKRALFSKMLASRRYSEINRQDNPSYLNMGMSIQPLAGGIEAFIFNTEAKEGQLENAFEQSWTFLEKLKRFGFTAAELKQAAQQYLRSFQSALAEKNNTPSVNYATEYQDLFLHQQAAPGIEWEALYVKNHIHEVTVEALNTMLRDFIKPINRDILILATDKEKAALPGEATVASWMDRAAKSTILPFKEEQIATELMDIKPVSGKVIEKQIIPELEVTLLTLSNGLKVVLKPTVFKNDQILFKGFSSGGTSLYDEAAFDNATNAAPLISNFGLGDFNPAQLNQVLNNKVLAVSASIGPRSDVINGSSTVADLETALQIVNLQFTRPRKDSTIFKNIISKTKEGIKMRYADPGNVFTDSINYVLSNYSYRFSPLTTDRLDKIDLEKVYSIYKDRFADAAGFTFVFTGSFNSTSIIPLIEQYLGSLPSLYRNQKARDLGIHIPEGKHIKKIYKGSENKATVRMIFSGNYKYSTENNQLLHALGDVLQIKVLQKLREADGEVYSPSVQTTFTKYPKSRYGLFFTLGCAPVNAAHLIEEVNKEMEVIRTQGVSLADIQKYKAAYRKNVELAMKDNAYWLNYLAGQYENGEDILEVLSTEQTLEMVTPENLKKAASLFLSPENSIQFILLPETAKTNNSL</sequence>
<dbReference type="Gene3D" id="3.30.830.10">
    <property type="entry name" value="Metalloenzyme, LuxS/M16 peptidase-like"/>
    <property type="match status" value="4"/>
</dbReference>
<proteinExistence type="inferred from homology"/>
<protein>
    <submittedName>
        <fullName evidence="12">Insulinase family protein</fullName>
    </submittedName>
</protein>